<dbReference type="PRINTS" id="PR01036">
    <property type="entry name" value="TCRTETB"/>
</dbReference>
<feature type="transmembrane region" description="Helical" evidence="10">
    <location>
        <begin position="399"/>
        <end position="424"/>
    </location>
</feature>
<feature type="transmembrane region" description="Helical" evidence="10">
    <location>
        <begin position="336"/>
        <end position="355"/>
    </location>
</feature>
<feature type="transmembrane region" description="Helical" evidence="10">
    <location>
        <begin position="367"/>
        <end position="387"/>
    </location>
</feature>
<dbReference type="FunFam" id="1.20.1250.20:FF:000489">
    <property type="entry name" value="MFS general substrate transporter"/>
    <property type="match status" value="1"/>
</dbReference>
<feature type="region of interest" description="Disordered" evidence="9">
    <location>
        <begin position="635"/>
        <end position="669"/>
    </location>
</feature>
<feature type="transmembrane region" description="Helical" evidence="10">
    <location>
        <begin position="177"/>
        <end position="195"/>
    </location>
</feature>
<feature type="compositionally biased region" description="Polar residues" evidence="9">
    <location>
        <begin position="1"/>
        <end position="11"/>
    </location>
</feature>
<sequence>MVSGGAVTSTERILDDGRVSQSPEYLTAVEEHTECEWEEGQFDDALTEVENASKRDSVLGPSTPKPEGHSRRDSKIDELVKEVVDNRTSSTPTLMPVASKEQREPAGNSDLERGVAPQETEEEVGNEKRREEYPGPLALGLITIGICLSVFLVSLDRTIVTTAIPQITNDFNSTSSVGWYGSAYLLAACALQPTYGRIYTLFDIKWTFLQSLVFFELGSLVCAVAPNSPALIVGRAIAGWGSAGILTGSFIVVAHCVPLDKRPLYTAAVGMMFGIGAAVGPLLGGVFTGLVTWRWCFYFNLPVGGVTLVAIFFFFKATKRPSQKLPVWRRILQLDLVGNVLLLGTFIMLFLALQYNDEGIPWSDPMIIGLLTGFGVSLVLFLGWQWYMQDRALMVPSILLQRSVLASCAAAFCIYATMLMHAYFLPIWFQAIKGASATSSGVDMLAYTLANAIIGIITGVVVTVTGYFAPPAILGCAIATVGCGLLSTLQPHTSTAKWVGYEILASAGLGMAVQQGFIAVQRVLRIDQVPIATAAVTCFQSLGGAVFVSVGNTILNGEIIRAAKSNKLPGVDIAKVIAAGATRFRSTVPPRALPALIGIYNGAVQKVLIACIVTAGAAFVSTLFLEWKSVRSEEKAKAVSENDTSEDEPTHGSAVPEATSGQNNAETKA</sequence>
<name>A0A443HX56_BYSSP</name>
<accession>A0A443HX56</accession>
<dbReference type="CDD" id="cd17502">
    <property type="entry name" value="MFS_Azr1_MDR_like"/>
    <property type="match status" value="1"/>
</dbReference>
<feature type="transmembrane region" description="Helical" evidence="10">
    <location>
        <begin position="498"/>
        <end position="520"/>
    </location>
</feature>
<evidence type="ECO:0000256" key="6">
    <source>
        <dbReference type="ARBA" id="ARBA00022989"/>
    </source>
</evidence>
<feature type="compositionally biased region" description="Polar residues" evidence="9">
    <location>
        <begin position="659"/>
        <end position="669"/>
    </location>
</feature>
<feature type="compositionally biased region" description="Acidic residues" evidence="9">
    <location>
        <begin position="36"/>
        <end position="47"/>
    </location>
</feature>
<evidence type="ECO:0000256" key="1">
    <source>
        <dbReference type="ARBA" id="ARBA00004651"/>
    </source>
</evidence>
<dbReference type="PANTHER" id="PTHR23501:SF49">
    <property type="entry name" value="MAJOR FACILITATOR SUPERFAMILY (MFS) PROFILE DOMAIN-CONTAINING PROTEIN"/>
    <property type="match status" value="1"/>
</dbReference>
<dbReference type="VEuPathDB" id="FungiDB:C8Q69DRAFT_444061"/>
<feature type="transmembrane region" description="Helical" evidence="10">
    <location>
        <begin position="472"/>
        <end position="492"/>
    </location>
</feature>
<keyword evidence="3" id="KW-0813">Transport</keyword>
<feature type="transmembrane region" description="Helical" evidence="10">
    <location>
        <begin position="264"/>
        <end position="291"/>
    </location>
</feature>
<evidence type="ECO:0000256" key="4">
    <source>
        <dbReference type="ARBA" id="ARBA00022475"/>
    </source>
</evidence>
<feature type="transmembrane region" description="Helical" evidence="10">
    <location>
        <begin position="137"/>
        <end position="155"/>
    </location>
</feature>
<keyword evidence="8" id="KW-0325">Glycoprotein</keyword>
<comment type="caution">
    <text evidence="12">The sequence shown here is derived from an EMBL/GenBank/DDBJ whole genome shotgun (WGS) entry which is preliminary data.</text>
</comment>
<keyword evidence="7 10" id="KW-0472">Membrane</keyword>
<dbReference type="PANTHER" id="PTHR23501">
    <property type="entry name" value="MAJOR FACILITATOR SUPERFAMILY"/>
    <property type="match status" value="1"/>
</dbReference>
<evidence type="ECO:0000256" key="10">
    <source>
        <dbReference type="SAM" id="Phobius"/>
    </source>
</evidence>
<dbReference type="PROSITE" id="PS50850">
    <property type="entry name" value="MFS"/>
    <property type="match status" value="1"/>
</dbReference>
<dbReference type="InterPro" id="IPR020846">
    <property type="entry name" value="MFS_dom"/>
</dbReference>
<evidence type="ECO:0000313" key="12">
    <source>
        <dbReference type="EMBL" id="RWQ96324.1"/>
    </source>
</evidence>
<dbReference type="GeneID" id="39598249"/>
<comment type="similarity">
    <text evidence="2">Belongs to the major facilitator superfamily. TCR/Tet family.</text>
</comment>
<dbReference type="Proteomes" id="UP000283841">
    <property type="component" value="Unassembled WGS sequence"/>
</dbReference>
<dbReference type="Pfam" id="PF07690">
    <property type="entry name" value="MFS_1"/>
    <property type="match status" value="1"/>
</dbReference>
<dbReference type="GO" id="GO:0022857">
    <property type="term" value="F:transmembrane transporter activity"/>
    <property type="evidence" value="ECO:0007669"/>
    <property type="project" value="InterPro"/>
</dbReference>
<dbReference type="Gene3D" id="1.20.1250.20">
    <property type="entry name" value="MFS general substrate transporter like domains"/>
    <property type="match status" value="2"/>
</dbReference>
<keyword evidence="6 10" id="KW-1133">Transmembrane helix</keyword>
<evidence type="ECO:0000259" key="11">
    <source>
        <dbReference type="PROSITE" id="PS50850"/>
    </source>
</evidence>
<organism evidence="12 13">
    <name type="scientific">Byssochlamys spectabilis</name>
    <name type="common">Paecilomyces variotii</name>
    <dbReference type="NCBI Taxonomy" id="264951"/>
    <lineage>
        <taxon>Eukaryota</taxon>
        <taxon>Fungi</taxon>
        <taxon>Dikarya</taxon>
        <taxon>Ascomycota</taxon>
        <taxon>Pezizomycotina</taxon>
        <taxon>Eurotiomycetes</taxon>
        <taxon>Eurotiomycetidae</taxon>
        <taxon>Eurotiales</taxon>
        <taxon>Thermoascaceae</taxon>
        <taxon>Paecilomyces</taxon>
    </lineage>
</organism>
<proteinExistence type="inferred from homology"/>
<dbReference type="InterPro" id="IPR036259">
    <property type="entry name" value="MFS_trans_sf"/>
</dbReference>
<dbReference type="GO" id="GO:0005886">
    <property type="term" value="C:plasma membrane"/>
    <property type="evidence" value="ECO:0007669"/>
    <property type="project" value="UniProtKB-SubCell"/>
</dbReference>
<feature type="region of interest" description="Disordered" evidence="9">
    <location>
        <begin position="1"/>
        <end position="130"/>
    </location>
</feature>
<feature type="domain" description="Major facilitator superfamily (MFS) profile" evidence="11">
    <location>
        <begin position="142"/>
        <end position="628"/>
    </location>
</feature>
<gene>
    <name evidence="12" type="ORF">C8Q69DRAFT_444061</name>
</gene>
<dbReference type="RefSeq" id="XP_028485969.1">
    <property type="nucleotide sequence ID" value="XM_028628972.1"/>
</dbReference>
<keyword evidence="5 10" id="KW-0812">Transmembrane</keyword>
<feature type="transmembrane region" description="Helical" evidence="10">
    <location>
        <begin position="607"/>
        <end position="627"/>
    </location>
</feature>
<dbReference type="AlphaFoldDB" id="A0A443HX56"/>
<evidence type="ECO:0000313" key="13">
    <source>
        <dbReference type="Proteomes" id="UP000283841"/>
    </source>
</evidence>
<feature type="transmembrane region" description="Helical" evidence="10">
    <location>
        <begin position="532"/>
        <end position="555"/>
    </location>
</feature>
<evidence type="ECO:0000256" key="3">
    <source>
        <dbReference type="ARBA" id="ARBA00022448"/>
    </source>
</evidence>
<feature type="transmembrane region" description="Helical" evidence="10">
    <location>
        <begin position="232"/>
        <end position="257"/>
    </location>
</feature>
<dbReference type="SUPFAM" id="SSF103473">
    <property type="entry name" value="MFS general substrate transporter"/>
    <property type="match status" value="1"/>
</dbReference>
<evidence type="ECO:0000256" key="7">
    <source>
        <dbReference type="ARBA" id="ARBA00023136"/>
    </source>
</evidence>
<feature type="transmembrane region" description="Helical" evidence="10">
    <location>
        <begin position="444"/>
        <end position="465"/>
    </location>
</feature>
<keyword evidence="4" id="KW-1003">Cell membrane</keyword>
<dbReference type="EMBL" id="RCNU01000004">
    <property type="protein sequence ID" value="RWQ96324.1"/>
    <property type="molecule type" value="Genomic_DNA"/>
</dbReference>
<protein>
    <submittedName>
        <fullName evidence="12">Major facilitator superfamily domain-containing protein</fullName>
    </submittedName>
</protein>
<feature type="transmembrane region" description="Helical" evidence="10">
    <location>
        <begin position="297"/>
        <end position="315"/>
    </location>
</feature>
<reference evidence="12 13" key="1">
    <citation type="journal article" date="2018" name="Front. Microbiol.">
        <title>Genomic and genetic insights into a cosmopolitan fungus, Paecilomyces variotii (Eurotiales).</title>
        <authorList>
            <person name="Urquhart A.S."/>
            <person name="Mondo S.J."/>
            <person name="Makela M.R."/>
            <person name="Hane J.K."/>
            <person name="Wiebenga A."/>
            <person name="He G."/>
            <person name="Mihaltcheva S."/>
            <person name="Pangilinan J."/>
            <person name="Lipzen A."/>
            <person name="Barry K."/>
            <person name="de Vries R.P."/>
            <person name="Grigoriev I.V."/>
            <person name="Idnurm A."/>
        </authorList>
    </citation>
    <scope>NUCLEOTIDE SEQUENCE [LARGE SCALE GENOMIC DNA]</scope>
    <source>
        <strain evidence="12 13">CBS 101075</strain>
    </source>
</reference>
<feature type="compositionally biased region" description="Basic and acidic residues" evidence="9">
    <location>
        <begin position="66"/>
        <end position="85"/>
    </location>
</feature>
<evidence type="ECO:0000256" key="9">
    <source>
        <dbReference type="SAM" id="MobiDB-lite"/>
    </source>
</evidence>
<evidence type="ECO:0000256" key="8">
    <source>
        <dbReference type="ARBA" id="ARBA00023180"/>
    </source>
</evidence>
<feature type="transmembrane region" description="Helical" evidence="10">
    <location>
        <begin position="207"/>
        <end position="226"/>
    </location>
</feature>
<evidence type="ECO:0000256" key="2">
    <source>
        <dbReference type="ARBA" id="ARBA00007520"/>
    </source>
</evidence>
<comment type="subcellular location">
    <subcellularLocation>
        <location evidence="1">Cell membrane</location>
        <topology evidence="1">Multi-pass membrane protein</topology>
    </subcellularLocation>
</comment>
<evidence type="ECO:0000256" key="5">
    <source>
        <dbReference type="ARBA" id="ARBA00022692"/>
    </source>
</evidence>
<dbReference type="FunFam" id="1.20.1720.10:FF:000012">
    <property type="entry name" value="MFS toxin efflux pump (AflT)"/>
    <property type="match status" value="1"/>
</dbReference>
<keyword evidence="13" id="KW-1185">Reference proteome</keyword>
<dbReference type="InterPro" id="IPR011701">
    <property type="entry name" value="MFS"/>
</dbReference>
<dbReference type="FunFam" id="1.20.1250.20:FF:000196">
    <property type="entry name" value="MFS toxin efflux pump (AflT)"/>
    <property type="match status" value="1"/>
</dbReference>